<dbReference type="SFLD" id="SFLDG00358">
    <property type="entry name" value="Main_(cytGST)"/>
    <property type="match status" value="1"/>
</dbReference>
<evidence type="ECO:0000256" key="2">
    <source>
        <dbReference type="ARBA" id="ARBA00022679"/>
    </source>
</evidence>
<dbReference type="FunFam" id="3.40.30.10:FF:000156">
    <property type="entry name" value="Glutathione S-transferase 1"/>
    <property type="match status" value="1"/>
</dbReference>
<dbReference type="GO" id="GO:0004364">
    <property type="term" value="F:glutathione transferase activity"/>
    <property type="evidence" value="ECO:0007669"/>
    <property type="project" value="UniProtKB-EC"/>
</dbReference>
<evidence type="ECO:0000259" key="5">
    <source>
        <dbReference type="PROSITE" id="PS50405"/>
    </source>
</evidence>
<evidence type="ECO:0000313" key="7">
    <source>
        <dbReference type="Proteomes" id="UP000092544"/>
    </source>
</evidence>
<dbReference type="InterPro" id="IPR010987">
    <property type="entry name" value="Glutathione-S-Trfase_C-like"/>
</dbReference>
<dbReference type="EMBL" id="FLOB01000009">
    <property type="protein sequence ID" value="SBS35226.1"/>
    <property type="molecule type" value="Genomic_DNA"/>
</dbReference>
<dbReference type="GO" id="GO:0005737">
    <property type="term" value="C:cytoplasm"/>
    <property type="evidence" value="ECO:0007669"/>
    <property type="project" value="UniProtKB-ARBA"/>
</dbReference>
<dbReference type="PROSITE" id="PS50405">
    <property type="entry name" value="GST_CTER"/>
    <property type="match status" value="1"/>
</dbReference>
<dbReference type="Gene3D" id="1.20.1050.10">
    <property type="match status" value="1"/>
</dbReference>
<comment type="catalytic activity">
    <reaction evidence="3">
        <text>RX + glutathione = an S-substituted glutathione + a halide anion + H(+)</text>
        <dbReference type="Rhea" id="RHEA:16437"/>
        <dbReference type="ChEBI" id="CHEBI:15378"/>
        <dbReference type="ChEBI" id="CHEBI:16042"/>
        <dbReference type="ChEBI" id="CHEBI:17792"/>
        <dbReference type="ChEBI" id="CHEBI:57925"/>
        <dbReference type="ChEBI" id="CHEBI:90779"/>
        <dbReference type="EC" id="2.5.1.18"/>
    </reaction>
</comment>
<dbReference type="Gene3D" id="3.40.30.10">
    <property type="entry name" value="Glutaredoxin"/>
    <property type="match status" value="1"/>
</dbReference>
<feature type="domain" description="GST C-terminal" evidence="5">
    <location>
        <begin position="87"/>
        <end position="210"/>
    </location>
</feature>
<dbReference type="AlphaFoldDB" id="A0A1A8TMI2"/>
<dbReference type="InterPro" id="IPR036282">
    <property type="entry name" value="Glutathione-S-Trfase_C_sf"/>
</dbReference>
<dbReference type="InterPro" id="IPR004045">
    <property type="entry name" value="Glutathione_S-Trfase_N"/>
</dbReference>
<dbReference type="EC" id="2.5.1.18" evidence="1"/>
<dbReference type="PANTHER" id="PTHR44051:SF9">
    <property type="entry name" value="GLUTATHIONE S-TRANSFERASE 1"/>
    <property type="match status" value="1"/>
</dbReference>
<evidence type="ECO:0000256" key="3">
    <source>
        <dbReference type="ARBA" id="ARBA00047960"/>
    </source>
</evidence>
<sequence>MITIHHLGVSQSDRIVWLMEELGLPYKLTWYDRDPKTGGAPKEYLALHPTATAPVITDGDLVLTDSNAIVEYICQRYAQGKLCIAPDSALYPDYLYWMQYHNHLLSVFFGKSGLGEAGAESGFAKILQRREDSYYQHLNNHLAASDFLVGNELTCADILIMFDLTTFPLFGGKTLEGLDHVQAYVERVSARPAYQKAMALAGPSAKNPNA</sequence>
<accession>A0A1A8TMI2</accession>
<dbReference type="PANTHER" id="PTHR44051">
    <property type="entry name" value="GLUTATHIONE S-TRANSFERASE-RELATED"/>
    <property type="match status" value="1"/>
</dbReference>
<dbReference type="OrthoDB" id="9810080at2"/>
<gene>
    <name evidence="6" type="primary">gstB_1</name>
    <name evidence="6" type="ORF">MSP8886_03316</name>
</gene>
<evidence type="ECO:0000259" key="4">
    <source>
        <dbReference type="PROSITE" id="PS50404"/>
    </source>
</evidence>
<keyword evidence="2 6" id="KW-0808">Transferase</keyword>
<dbReference type="STRING" id="1792290.MSP8886_03316"/>
<dbReference type="SUPFAM" id="SSF47616">
    <property type="entry name" value="GST C-terminal domain-like"/>
    <property type="match status" value="1"/>
</dbReference>
<name>A0A1A8TMI2_9GAMM</name>
<dbReference type="InterPro" id="IPR040079">
    <property type="entry name" value="Glutathione_S-Trfase"/>
</dbReference>
<evidence type="ECO:0000256" key="1">
    <source>
        <dbReference type="ARBA" id="ARBA00012452"/>
    </source>
</evidence>
<dbReference type="InterPro" id="IPR036249">
    <property type="entry name" value="Thioredoxin-like_sf"/>
</dbReference>
<feature type="domain" description="GST N-terminal" evidence="4">
    <location>
        <begin position="1"/>
        <end position="81"/>
    </location>
</feature>
<evidence type="ECO:0000313" key="6">
    <source>
        <dbReference type="EMBL" id="SBS35226.1"/>
    </source>
</evidence>
<reference evidence="6" key="1">
    <citation type="submission" date="2016-06" db="EMBL/GenBank/DDBJ databases">
        <authorList>
            <person name="Kjaerup R.B."/>
            <person name="Dalgaard T.S."/>
            <person name="Juul-Madsen H.R."/>
        </authorList>
    </citation>
    <scope>NUCLEOTIDE SEQUENCE [LARGE SCALE GENOMIC DNA]</scope>
    <source>
        <strain evidence="6">CECT 8886</strain>
    </source>
</reference>
<dbReference type="InterPro" id="IPR004046">
    <property type="entry name" value="GST_C"/>
</dbReference>
<protein>
    <recommendedName>
        <fullName evidence="1">glutathione transferase</fullName>
        <ecNumber evidence="1">2.5.1.18</ecNumber>
    </recommendedName>
</protein>
<dbReference type="Proteomes" id="UP000092544">
    <property type="component" value="Unassembled WGS sequence"/>
</dbReference>
<dbReference type="Pfam" id="PF13409">
    <property type="entry name" value="GST_N_2"/>
    <property type="match status" value="1"/>
</dbReference>
<organism evidence="6 7">
    <name type="scientific">Marinomonas spartinae</name>
    <dbReference type="NCBI Taxonomy" id="1792290"/>
    <lineage>
        <taxon>Bacteria</taxon>
        <taxon>Pseudomonadati</taxon>
        <taxon>Pseudomonadota</taxon>
        <taxon>Gammaproteobacteria</taxon>
        <taxon>Oceanospirillales</taxon>
        <taxon>Oceanospirillaceae</taxon>
        <taxon>Marinomonas</taxon>
    </lineage>
</organism>
<dbReference type="RefSeq" id="WP_067018411.1">
    <property type="nucleotide sequence ID" value="NZ_FLOB01000009.1"/>
</dbReference>
<keyword evidence="7" id="KW-1185">Reference proteome</keyword>
<dbReference type="SFLD" id="SFLDS00019">
    <property type="entry name" value="Glutathione_Transferase_(cytos"/>
    <property type="match status" value="1"/>
</dbReference>
<dbReference type="PROSITE" id="PS50404">
    <property type="entry name" value="GST_NTER"/>
    <property type="match status" value="1"/>
</dbReference>
<dbReference type="SUPFAM" id="SSF52833">
    <property type="entry name" value="Thioredoxin-like"/>
    <property type="match status" value="1"/>
</dbReference>
<dbReference type="Pfam" id="PF00043">
    <property type="entry name" value="GST_C"/>
    <property type="match status" value="1"/>
</dbReference>
<dbReference type="SFLD" id="SFLDG01150">
    <property type="entry name" value="Main.1:_Beta-like"/>
    <property type="match status" value="1"/>
</dbReference>
<proteinExistence type="predicted"/>
<dbReference type="CDD" id="cd03046">
    <property type="entry name" value="GST_N_GTT1_like"/>
    <property type="match status" value="1"/>
</dbReference>
<dbReference type="GO" id="GO:0004601">
    <property type="term" value="F:peroxidase activity"/>
    <property type="evidence" value="ECO:0007669"/>
    <property type="project" value="UniProtKB-ARBA"/>
</dbReference>